<feature type="compositionally biased region" description="Polar residues" evidence="8">
    <location>
        <begin position="81"/>
        <end position="91"/>
    </location>
</feature>
<organism evidence="9 10">
    <name type="scientific">Streptomyces formicae</name>
    <dbReference type="NCBI Taxonomy" id="1616117"/>
    <lineage>
        <taxon>Bacteria</taxon>
        <taxon>Bacillati</taxon>
        <taxon>Actinomycetota</taxon>
        <taxon>Actinomycetes</taxon>
        <taxon>Kitasatosporales</taxon>
        <taxon>Streptomycetaceae</taxon>
        <taxon>Streptomyces</taxon>
    </lineage>
</organism>
<dbReference type="HAMAP" id="MF_02065">
    <property type="entry name" value="MltG"/>
    <property type="match status" value="1"/>
</dbReference>
<dbReference type="PANTHER" id="PTHR30518">
    <property type="entry name" value="ENDOLYTIC MUREIN TRANSGLYCOSYLASE"/>
    <property type="match status" value="1"/>
</dbReference>
<dbReference type="Gene3D" id="3.30.1490.480">
    <property type="entry name" value="Endolytic murein transglycosylase"/>
    <property type="match status" value="1"/>
</dbReference>
<keyword evidence="1 7" id="KW-1003">Cell membrane</keyword>
<dbReference type="RefSeq" id="WP_242332931.1">
    <property type="nucleotide sequence ID" value="NZ_CP071872.1"/>
</dbReference>
<keyword evidence="10" id="KW-1185">Reference proteome</keyword>
<proteinExistence type="inferred from homology"/>
<evidence type="ECO:0000256" key="8">
    <source>
        <dbReference type="SAM" id="MobiDB-lite"/>
    </source>
</evidence>
<comment type="function">
    <text evidence="7">Functions as a peptidoglycan terminase that cleaves nascent peptidoglycan strands endolytically to terminate their elongation.</text>
</comment>
<feature type="site" description="Important for catalytic activity" evidence="7">
    <location>
        <position position="435"/>
    </location>
</feature>
<dbReference type="EMBL" id="CP071872">
    <property type="protein sequence ID" value="UNM13988.1"/>
    <property type="molecule type" value="Genomic_DNA"/>
</dbReference>
<feature type="compositionally biased region" description="Acidic residues" evidence="8">
    <location>
        <begin position="173"/>
        <end position="182"/>
    </location>
</feature>
<evidence type="ECO:0000256" key="5">
    <source>
        <dbReference type="ARBA" id="ARBA00023239"/>
    </source>
</evidence>
<accession>A0ABY3WW36</accession>
<feature type="region of interest" description="Disordered" evidence="8">
    <location>
        <begin position="1"/>
        <end position="202"/>
    </location>
</feature>
<reference evidence="9 10" key="1">
    <citation type="submission" date="2021-03" db="EMBL/GenBank/DDBJ databases">
        <title>Complete genome of Streptomyces formicae strain 1H-GS9 (DSM 100524).</title>
        <authorList>
            <person name="Atanasov K.E."/>
            <person name="Altabella T."/>
            <person name="Ferrer A."/>
        </authorList>
    </citation>
    <scope>NUCLEOTIDE SEQUENCE [LARGE SCALE GENOMIC DNA]</scope>
    <source>
        <strain evidence="9 10">1H-GS9</strain>
    </source>
</reference>
<evidence type="ECO:0000256" key="7">
    <source>
        <dbReference type="HAMAP-Rule" id="MF_02065"/>
    </source>
</evidence>
<evidence type="ECO:0000256" key="1">
    <source>
        <dbReference type="ARBA" id="ARBA00022475"/>
    </source>
</evidence>
<dbReference type="Pfam" id="PF02618">
    <property type="entry name" value="YceG"/>
    <property type="match status" value="1"/>
</dbReference>
<sequence>MTEYGRSPGSEPWHPEDPLYGDQGWRGQQGQPDPAAPYGAQQYQPQQAPQQQYGGDYQDPYQQQYGGQGHPQQYADPHYAPQQQYGDQQYATGGWDTGQQPVMPYDPGPGTPYGGQTPDLYGTPDAYPPPQPPGHRAASGEQHGRRREPEPATDWDAEPEEESHPFFTGADGGESDGYDDEPEAARGGGGRDGRGRPKKQKKGRSGMACLIVAVVLAGGVGGAGYVGYQFWQDKFGAAPDFAGQGSGSVQVEIPQGATGAAIGNLLKDAGVVKSVDAFVAAQLRNPNGDKVQAGVYDLKKEMSAASAVELLLSAQSRNSLIIPEGKRNAWIYEQIDTKLGLDAGTTKKVAEEESEDLGLPEWATGHPEVKDPLEGFLFPASYPVKKGAKPEDVLAGMVARANEEYTKANVVGKAKSLGLEGPWQLVTVASLVQAEGKTKDDYRKMAEVVYNRLKPTNTETNQLLQFDSAFNYLRGESEIEISESEINSNKDPYNTYTRKGLTPGPIGNPGTVALIASTSPTKDGWMYFVATDGKHRTEFAKTHAEFQELKDKFNAQQGID</sequence>
<dbReference type="Proteomes" id="UP000828924">
    <property type="component" value="Chromosome"/>
</dbReference>
<name>A0ABY3WW36_9ACTN</name>
<dbReference type="PANTHER" id="PTHR30518:SF2">
    <property type="entry name" value="ENDOLYTIC MUREIN TRANSGLYCOSYLASE"/>
    <property type="match status" value="1"/>
</dbReference>
<evidence type="ECO:0000256" key="6">
    <source>
        <dbReference type="ARBA" id="ARBA00023316"/>
    </source>
</evidence>
<feature type="compositionally biased region" description="Acidic residues" evidence="8">
    <location>
        <begin position="151"/>
        <end position="161"/>
    </location>
</feature>
<evidence type="ECO:0000313" key="10">
    <source>
        <dbReference type="Proteomes" id="UP000828924"/>
    </source>
</evidence>
<keyword evidence="5 7" id="KW-0456">Lyase</keyword>
<dbReference type="EC" id="4.2.2.29" evidence="7"/>
<evidence type="ECO:0000256" key="2">
    <source>
        <dbReference type="ARBA" id="ARBA00022692"/>
    </source>
</evidence>
<evidence type="ECO:0000256" key="4">
    <source>
        <dbReference type="ARBA" id="ARBA00023136"/>
    </source>
</evidence>
<keyword evidence="3 7" id="KW-1133">Transmembrane helix</keyword>
<keyword evidence="6 7" id="KW-0961">Cell wall biogenesis/degradation</keyword>
<evidence type="ECO:0000313" key="9">
    <source>
        <dbReference type="EMBL" id="UNM13988.1"/>
    </source>
</evidence>
<evidence type="ECO:0000256" key="3">
    <source>
        <dbReference type="ARBA" id="ARBA00022989"/>
    </source>
</evidence>
<keyword evidence="4 7" id="KW-0472">Membrane</keyword>
<gene>
    <name evidence="7 9" type="primary">mltG</name>
    <name evidence="9" type="ORF">J4032_23220</name>
</gene>
<feature type="compositionally biased region" description="Low complexity" evidence="8">
    <location>
        <begin position="28"/>
        <end position="75"/>
    </location>
</feature>
<comment type="catalytic activity">
    <reaction evidence="7">
        <text>a peptidoglycan chain = a peptidoglycan chain with N-acetyl-1,6-anhydromuramyl-[peptide] at the reducing end + a peptidoglycan chain with N-acetylglucosamine at the non-reducing end.</text>
        <dbReference type="EC" id="4.2.2.29"/>
    </reaction>
</comment>
<comment type="subcellular location">
    <subcellularLocation>
        <location evidence="7">Cell membrane</location>
        <topology evidence="7">Single-pass membrane protein</topology>
    </subcellularLocation>
</comment>
<comment type="similarity">
    <text evidence="7">Belongs to the transglycosylase MltG family.</text>
</comment>
<feature type="transmembrane region" description="Helical" evidence="7">
    <location>
        <begin position="206"/>
        <end position="228"/>
    </location>
</feature>
<dbReference type="NCBIfam" id="TIGR00247">
    <property type="entry name" value="endolytic transglycosylase MltG"/>
    <property type="match status" value="1"/>
</dbReference>
<dbReference type="InterPro" id="IPR003770">
    <property type="entry name" value="MLTG-like"/>
</dbReference>
<protein>
    <recommendedName>
        <fullName evidence="7">Endolytic murein transglycosylase</fullName>
        <ecNumber evidence="7">4.2.2.29</ecNumber>
    </recommendedName>
    <alternativeName>
        <fullName evidence="7">Peptidoglycan lytic transglycosylase</fullName>
    </alternativeName>
    <alternativeName>
        <fullName evidence="7">Peptidoglycan polymerization terminase</fullName>
    </alternativeName>
</protein>
<keyword evidence="2 7" id="KW-0812">Transmembrane</keyword>